<evidence type="ECO:0000313" key="10">
    <source>
        <dbReference type="Proteomes" id="UP000016933"/>
    </source>
</evidence>
<evidence type="ECO:0000313" key="9">
    <source>
        <dbReference type="EMBL" id="EME49583.1"/>
    </source>
</evidence>
<dbReference type="OrthoDB" id="546632at2759"/>
<dbReference type="SMART" id="SM00471">
    <property type="entry name" value="HDc"/>
    <property type="match status" value="1"/>
</dbReference>
<feature type="binding site" evidence="4">
    <location>
        <position position="350"/>
    </location>
    <ligand>
        <name>AMP</name>
        <dbReference type="ChEBI" id="CHEBI:456215"/>
    </ligand>
</feature>
<feature type="binding site" evidence="4">
    <location>
        <position position="464"/>
    </location>
    <ligand>
        <name>AMP</name>
        <dbReference type="ChEBI" id="CHEBI:456215"/>
    </ligand>
</feature>
<feature type="region of interest" description="Disordered" evidence="7">
    <location>
        <begin position="845"/>
        <end position="905"/>
    </location>
</feature>
<feature type="compositionally biased region" description="Polar residues" evidence="7">
    <location>
        <begin position="609"/>
        <end position="618"/>
    </location>
</feature>
<feature type="binding site" evidence="5">
    <location>
        <position position="350"/>
    </location>
    <ligand>
        <name>Zn(2+)</name>
        <dbReference type="ChEBI" id="CHEBI:29105"/>
        <label>1</label>
    </ligand>
</feature>
<comment type="similarity">
    <text evidence="6">Belongs to the cyclic nucleotide phosphodiesterase family.</text>
</comment>
<dbReference type="Pfam" id="PF00233">
    <property type="entry name" value="PDEase_I"/>
    <property type="match status" value="1"/>
</dbReference>
<organism evidence="9 10">
    <name type="scientific">Dothistroma septosporum (strain NZE10 / CBS 128990)</name>
    <name type="common">Red band needle blight fungus</name>
    <name type="synonym">Mycosphaerella pini</name>
    <dbReference type="NCBI Taxonomy" id="675120"/>
    <lineage>
        <taxon>Eukaryota</taxon>
        <taxon>Fungi</taxon>
        <taxon>Dikarya</taxon>
        <taxon>Ascomycota</taxon>
        <taxon>Pezizomycotina</taxon>
        <taxon>Dothideomycetes</taxon>
        <taxon>Dothideomycetidae</taxon>
        <taxon>Mycosphaerellales</taxon>
        <taxon>Mycosphaerellaceae</taxon>
        <taxon>Dothistroma</taxon>
    </lineage>
</organism>
<evidence type="ECO:0000256" key="2">
    <source>
        <dbReference type="ARBA" id="ARBA00022801"/>
    </source>
</evidence>
<dbReference type="GO" id="GO:0046872">
    <property type="term" value="F:metal ion binding"/>
    <property type="evidence" value="ECO:0007669"/>
    <property type="project" value="UniProtKB-KW"/>
</dbReference>
<gene>
    <name evidence="9" type="ORF">DOTSEDRAFT_68382</name>
</gene>
<feature type="binding site" evidence="5">
    <location>
        <position position="295"/>
    </location>
    <ligand>
        <name>Zn(2+)</name>
        <dbReference type="ChEBI" id="CHEBI:29105"/>
        <label>1</label>
    </ligand>
</feature>
<dbReference type="PROSITE" id="PS51845">
    <property type="entry name" value="PDEASE_I_2"/>
    <property type="match status" value="1"/>
</dbReference>
<dbReference type="GO" id="GO:0004114">
    <property type="term" value="F:3',5'-cyclic-nucleotide phosphodiesterase activity"/>
    <property type="evidence" value="ECO:0007669"/>
    <property type="project" value="InterPro"/>
</dbReference>
<name>N1Q2Y0_DOTSN</name>
<feature type="compositionally biased region" description="Low complexity" evidence="7">
    <location>
        <begin position="734"/>
        <end position="748"/>
    </location>
</feature>
<dbReference type="PANTHER" id="PTHR11347">
    <property type="entry name" value="CYCLIC NUCLEOTIDE PHOSPHODIESTERASE"/>
    <property type="match status" value="1"/>
</dbReference>
<feature type="compositionally biased region" description="Low complexity" evidence="7">
    <location>
        <begin position="779"/>
        <end position="808"/>
    </location>
</feature>
<dbReference type="InterPro" id="IPR023174">
    <property type="entry name" value="PDEase_CS"/>
</dbReference>
<feature type="binding site" evidence="4">
    <location>
        <position position="519"/>
    </location>
    <ligand>
        <name>AMP</name>
        <dbReference type="ChEBI" id="CHEBI:456215"/>
    </ligand>
</feature>
<dbReference type="EMBL" id="KB446535">
    <property type="protein sequence ID" value="EME49583.1"/>
    <property type="molecule type" value="Genomic_DNA"/>
</dbReference>
<proteinExistence type="inferred from homology"/>
<dbReference type="Proteomes" id="UP000016933">
    <property type="component" value="Unassembled WGS sequence"/>
</dbReference>
<dbReference type="OMA" id="REYKHER"/>
<feature type="compositionally biased region" description="Polar residues" evidence="7">
    <location>
        <begin position="865"/>
        <end position="874"/>
    </location>
</feature>
<feature type="compositionally biased region" description="Basic and acidic residues" evidence="7">
    <location>
        <begin position="561"/>
        <end position="574"/>
    </location>
</feature>
<dbReference type="AlphaFoldDB" id="N1Q2Y0"/>
<dbReference type="InterPro" id="IPR036971">
    <property type="entry name" value="PDEase_catalytic_dom_sf"/>
</dbReference>
<dbReference type="GO" id="GO:0007165">
    <property type="term" value="P:signal transduction"/>
    <property type="evidence" value="ECO:0007669"/>
    <property type="project" value="InterPro"/>
</dbReference>
<dbReference type="SUPFAM" id="SSF109604">
    <property type="entry name" value="HD-domain/PDEase-like"/>
    <property type="match status" value="1"/>
</dbReference>
<dbReference type="InterPro" id="IPR023088">
    <property type="entry name" value="PDEase"/>
</dbReference>
<feature type="active site" description="Proton donor" evidence="3">
    <location>
        <position position="291"/>
    </location>
</feature>
<dbReference type="STRING" id="675120.N1Q2Y0"/>
<feature type="binding site" evidence="5">
    <location>
        <position position="464"/>
    </location>
    <ligand>
        <name>Zn(2+)</name>
        <dbReference type="ChEBI" id="CHEBI:29105"/>
        <label>1</label>
    </ligand>
</feature>
<reference evidence="10" key="1">
    <citation type="journal article" date="2012" name="PLoS Genet.">
        <title>The genomes of the fungal plant pathogens Cladosporium fulvum and Dothistroma septosporum reveal adaptation to different hosts and lifestyles but also signatures of common ancestry.</title>
        <authorList>
            <person name="de Wit P.J.G.M."/>
            <person name="van der Burgt A."/>
            <person name="Oekmen B."/>
            <person name="Stergiopoulos I."/>
            <person name="Abd-Elsalam K.A."/>
            <person name="Aerts A.L."/>
            <person name="Bahkali A.H."/>
            <person name="Beenen H.G."/>
            <person name="Chettri P."/>
            <person name="Cox M.P."/>
            <person name="Datema E."/>
            <person name="de Vries R.P."/>
            <person name="Dhillon B."/>
            <person name="Ganley A.R."/>
            <person name="Griffiths S.A."/>
            <person name="Guo Y."/>
            <person name="Hamelin R.C."/>
            <person name="Henrissat B."/>
            <person name="Kabir M.S."/>
            <person name="Jashni M.K."/>
            <person name="Kema G."/>
            <person name="Klaubauf S."/>
            <person name="Lapidus A."/>
            <person name="Levasseur A."/>
            <person name="Lindquist E."/>
            <person name="Mehrabi R."/>
            <person name="Ohm R.A."/>
            <person name="Owen T.J."/>
            <person name="Salamov A."/>
            <person name="Schwelm A."/>
            <person name="Schijlen E."/>
            <person name="Sun H."/>
            <person name="van den Burg H.A."/>
            <person name="van Ham R.C.H.J."/>
            <person name="Zhang S."/>
            <person name="Goodwin S.B."/>
            <person name="Grigoriev I.V."/>
            <person name="Collemare J."/>
            <person name="Bradshaw R.E."/>
        </authorList>
    </citation>
    <scope>NUCLEOTIDE SEQUENCE [LARGE SCALE GENOMIC DNA]</scope>
    <source>
        <strain evidence="10">NZE10 / CBS 128990</strain>
    </source>
</reference>
<feature type="binding site" evidence="4">
    <location>
        <begin position="291"/>
        <end position="295"/>
    </location>
    <ligand>
        <name>AMP</name>
        <dbReference type="ChEBI" id="CHEBI:456215"/>
    </ligand>
</feature>
<evidence type="ECO:0000256" key="5">
    <source>
        <dbReference type="PIRSR" id="PIRSR623088-3"/>
    </source>
</evidence>
<keyword evidence="1 5" id="KW-0479">Metal-binding</keyword>
<evidence type="ECO:0000256" key="6">
    <source>
        <dbReference type="RuleBase" id="RU363067"/>
    </source>
</evidence>
<keyword evidence="10" id="KW-1185">Reference proteome</keyword>
<feature type="binding site" evidence="5">
    <location>
        <position position="349"/>
    </location>
    <ligand>
        <name>Zn(2+)</name>
        <dbReference type="ChEBI" id="CHEBI:29105"/>
        <label>1</label>
    </ligand>
</feature>
<keyword evidence="2 6" id="KW-0378">Hydrolase</keyword>
<evidence type="ECO:0000256" key="3">
    <source>
        <dbReference type="PIRSR" id="PIRSR623088-1"/>
    </source>
</evidence>
<dbReference type="eggNOG" id="KOG3689">
    <property type="taxonomic scope" value="Eukaryota"/>
</dbReference>
<dbReference type="InterPro" id="IPR002073">
    <property type="entry name" value="PDEase_catalytic_dom"/>
</dbReference>
<reference evidence="9 10" key="2">
    <citation type="journal article" date="2012" name="PLoS Pathog.">
        <title>Diverse lifestyles and strategies of plant pathogenesis encoded in the genomes of eighteen Dothideomycetes fungi.</title>
        <authorList>
            <person name="Ohm R.A."/>
            <person name="Feau N."/>
            <person name="Henrissat B."/>
            <person name="Schoch C.L."/>
            <person name="Horwitz B.A."/>
            <person name="Barry K.W."/>
            <person name="Condon B.J."/>
            <person name="Copeland A.C."/>
            <person name="Dhillon B."/>
            <person name="Glaser F."/>
            <person name="Hesse C.N."/>
            <person name="Kosti I."/>
            <person name="LaButti K."/>
            <person name="Lindquist E.A."/>
            <person name="Lucas S."/>
            <person name="Salamov A.A."/>
            <person name="Bradshaw R.E."/>
            <person name="Ciuffetti L."/>
            <person name="Hamelin R.C."/>
            <person name="Kema G.H.J."/>
            <person name="Lawrence C."/>
            <person name="Scott J.A."/>
            <person name="Spatafora J.W."/>
            <person name="Turgeon B.G."/>
            <person name="de Wit P.J.G.M."/>
            <person name="Zhong S."/>
            <person name="Goodwin S.B."/>
            <person name="Grigoriev I.V."/>
        </authorList>
    </citation>
    <scope>NUCLEOTIDE SEQUENCE [LARGE SCALE GENOMIC DNA]</scope>
    <source>
        <strain evidence="10">NZE10 / CBS 128990</strain>
    </source>
</reference>
<evidence type="ECO:0000256" key="7">
    <source>
        <dbReference type="SAM" id="MobiDB-lite"/>
    </source>
</evidence>
<dbReference type="Gene3D" id="1.10.1300.10">
    <property type="entry name" value="3'5'-cyclic nucleotide phosphodiesterase, catalytic domain"/>
    <property type="match status" value="1"/>
</dbReference>
<sequence length="925" mass="101317">MEDTGGGRCSVVYYCPGSAVELTELHHHASPRTVTLDDERKGSSLKHVYTNVRRLLDEDQGNFEQVFVSSHSGQCMENLRVFAKASPTAVLVELDNTASGGPQNSAFSFLRALNADIQGSRYRQHVMPFVLVATSSTSDASDDTVPAYRSIQLNAGAIDTVRSPLCSADINQLVGHVRETTRPSARTLGSGMPRALVGHITDRTSPRLASHRPDEVLSAQRKAAVEDAVGNWQFSAHDFDMDELTYGALCMLEHILRNPDLEQYRLPRPQLMTFLLAARREYKHEREVHYHNWRHAVDVTQSLYCFLCDIRLCPPSAARAAQEHKRANPLEALLSPLDALILLVCGIGHDVGHPGVNNAFLVACNHPLALMYNDKSVLENYHCAAYSQLIRRHWPALGDIPRFRSTMISTILATDMQRHFEYMGHLNELKQEIEKSDANLDEWNDKEREHARDLTMSLLLKAADISNVARPFDISAQWAKILMNEFSRQGELEDELQIPTCLFGGPPDKEDLLAAAQSQKGFMNLFGFPLFRGISEVMPNVSCTIPELENNKNVWEHRISDEKARREAHGDSGRSPRTYGSVTEVEVEEARTRKRESEPAAVPIEAPMTPNSISSSKRQPGLHPDGNANLHSATEERYRLQFGMPAAGDDKRASTPVLCPSALQLSPTGGASRRSSKDVALNQLQDLSAFAQHNLAGAGSRRGSADAGWQMHQNYTGSRRGSKEEQLTTILVTSQSSSSPRNSVPASPRLGKPASPGKTVGIGKRQSMTKQAAGGPRYSVPSSTSQTTTSAAATAEVSSPSTQRSSLSPMDDDVTPPAQHSAAILDGNVDGASHSSEYPQELDVMHRSSAPAALPGTPPADGAVTSVTKSSSPQIMARMGSGDSTLSAFDERQSNPPIRHSRSRSRLRLKFWKRRRGASVEADSP</sequence>
<feature type="domain" description="PDEase" evidence="8">
    <location>
        <begin position="212"/>
        <end position="562"/>
    </location>
</feature>
<evidence type="ECO:0000259" key="8">
    <source>
        <dbReference type="PROSITE" id="PS51845"/>
    </source>
</evidence>
<evidence type="ECO:0000256" key="1">
    <source>
        <dbReference type="ARBA" id="ARBA00022723"/>
    </source>
</evidence>
<dbReference type="InterPro" id="IPR003607">
    <property type="entry name" value="HD/PDEase_dom"/>
</dbReference>
<protein>
    <recommendedName>
        <fullName evidence="6">Phosphodiesterase</fullName>
        <ecNumber evidence="6">3.1.4.-</ecNumber>
    </recommendedName>
</protein>
<evidence type="ECO:0000256" key="4">
    <source>
        <dbReference type="PIRSR" id="PIRSR623088-2"/>
    </source>
</evidence>
<dbReference type="CDD" id="cd00077">
    <property type="entry name" value="HDc"/>
    <property type="match status" value="1"/>
</dbReference>
<feature type="region of interest" description="Disordered" evidence="7">
    <location>
        <begin position="561"/>
        <end position="629"/>
    </location>
</feature>
<feature type="binding site" evidence="5">
    <location>
        <position position="350"/>
    </location>
    <ligand>
        <name>Zn(2+)</name>
        <dbReference type="ChEBI" id="CHEBI:29105"/>
        <label>2</label>
    </ligand>
</feature>
<dbReference type="EC" id="3.1.4.-" evidence="6"/>
<dbReference type="PROSITE" id="PS00126">
    <property type="entry name" value="PDEASE_I_1"/>
    <property type="match status" value="1"/>
</dbReference>
<dbReference type="PRINTS" id="PR00387">
    <property type="entry name" value="PDIESTERASE1"/>
</dbReference>
<feature type="region of interest" description="Disordered" evidence="7">
    <location>
        <begin position="732"/>
        <end position="819"/>
    </location>
</feature>
<dbReference type="HOGENOM" id="CLU_010668_2_0_1"/>
<comment type="cofactor">
    <cofactor evidence="6">
        <name>a divalent metal cation</name>
        <dbReference type="ChEBI" id="CHEBI:60240"/>
    </cofactor>
    <text evidence="6">Binds 2 divalent metal cations per subunit. Site 1 may preferentially bind zinc ions, while site 2 has a preference for magnesium and/or manganese ions.</text>
</comment>
<feature type="compositionally biased region" description="Basic and acidic residues" evidence="7">
    <location>
        <begin position="588"/>
        <end position="598"/>
    </location>
</feature>
<accession>N1Q2Y0</accession>